<dbReference type="Proteomes" id="UP001055453">
    <property type="component" value="Chromosome"/>
</dbReference>
<reference evidence="1" key="1">
    <citation type="submission" date="2022-04" db="EMBL/GenBank/DDBJ databases">
        <title>Complete genome sequence of a cyanobacterium, Nostoc sp. SO-36, isolated in Antarctica.</title>
        <authorList>
            <person name="Kanesaki Y."/>
            <person name="Effendi D."/>
            <person name="Sakamoto T."/>
            <person name="Ohtani S."/>
            <person name="Awai K."/>
        </authorList>
    </citation>
    <scope>NUCLEOTIDE SEQUENCE</scope>
    <source>
        <strain evidence="1">SO-36</strain>
    </source>
</reference>
<name>A0ABN6Q9Y4_NOSCO</name>
<dbReference type="RefSeq" id="WP_251956217.1">
    <property type="nucleotide sequence ID" value="NZ_AP025732.1"/>
</dbReference>
<evidence type="ECO:0000313" key="1">
    <source>
        <dbReference type="EMBL" id="BDI18649.1"/>
    </source>
</evidence>
<keyword evidence="2" id="KW-1185">Reference proteome</keyword>
<proteinExistence type="predicted"/>
<gene>
    <name evidence="1" type="ORF">ANSO36C_44510</name>
</gene>
<protein>
    <submittedName>
        <fullName evidence="1">Uncharacterized protein</fullName>
    </submittedName>
</protein>
<dbReference type="EMBL" id="AP025732">
    <property type="protein sequence ID" value="BDI18649.1"/>
    <property type="molecule type" value="Genomic_DNA"/>
</dbReference>
<sequence length="76" mass="8671">MDALTINFAPVIQITDEQFFQLCQINELIRFEPNADSMSQQLKFARDAIAPESKIFLRDALKYKDAKVPLHLCVSA</sequence>
<accession>A0ABN6Q9Y4</accession>
<evidence type="ECO:0000313" key="2">
    <source>
        <dbReference type="Proteomes" id="UP001055453"/>
    </source>
</evidence>
<organism evidence="1 2">
    <name type="scientific">Nostoc cf. commune SO-36</name>
    <dbReference type="NCBI Taxonomy" id="449208"/>
    <lineage>
        <taxon>Bacteria</taxon>
        <taxon>Bacillati</taxon>
        <taxon>Cyanobacteriota</taxon>
        <taxon>Cyanophyceae</taxon>
        <taxon>Nostocales</taxon>
        <taxon>Nostocaceae</taxon>
        <taxon>Nostoc</taxon>
    </lineage>
</organism>